<feature type="signal peptide" evidence="3">
    <location>
        <begin position="1"/>
        <end position="23"/>
    </location>
</feature>
<feature type="compositionally biased region" description="Basic and acidic residues" evidence="2">
    <location>
        <begin position="427"/>
        <end position="455"/>
    </location>
</feature>
<organism evidence="6 7">
    <name type="scientific">Echinicola soli</name>
    <dbReference type="NCBI Taxonomy" id="2591634"/>
    <lineage>
        <taxon>Bacteria</taxon>
        <taxon>Pseudomonadati</taxon>
        <taxon>Bacteroidota</taxon>
        <taxon>Cytophagia</taxon>
        <taxon>Cytophagales</taxon>
        <taxon>Cyclobacteriaceae</taxon>
        <taxon>Echinicola</taxon>
    </lineage>
</organism>
<feature type="domain" description="Calcineurin-like phosphoesterase" evidence="4">
    <location>
        <begin position="147"/>
        <end position="330"/>
    </location>
</feature>
<evidence type="ECO:0000256" key="3">
    <source>
        <dbReference type="SAM" id="SignalP"/>
    </source>
</evidence>
<reference evidence="6 7" key="1">
    <citation type="submission" date="2019-06" db="EMBL/GenBank/DDBJ databases">
        <title>Echinicola alkalisoli sp. nov. isolated from saline soil.</title>
        <authorList>
            <person name="Sun J.-Q."/>
            <person name="Xu L."/>
        </authorList>
    </citation>
    <scope>NUCLEOTIDE SEQUENCE [LARGE SCALE GENOMIC DNA]</scope>
    <source>
        <strain evidence="6 7">LN3S3</strain>
    </source>
</reference>
<evidence type="ECO:0000256" key="1">
    <source>
        <dbReference type="ARBA" id="ARBA00022729"/>
    </source>
</evidence>
<dbReference type="AlphaFoldDB" id="A0A514CN27"/>
<dbReference type="InterPro" id="IPR015914">
    <property type="entry name" value="PAPs_N"/>
</dbReference>
<proteinExistence type="predicted"/>
<sequence length="455" mass="51961">MTMKLTSLLSILALFMGLGQLSAQDFAPGPFPDRIVLTWNGDPRYTQAVSWRTSTQIKQGTAQITVAPDSPHLESSAKSHHATVESLIQEGDSSLYHTVSFENLKPGTLYAYRVGSEDHWSEWFHFKTAPEAPEEFSFIYFGDAQNDLKSRWSRVIRQAYSSMSDAAFMLHAGDLINRTHADAEWGEWNHAGGFIHAMIPSIPTPGNHEYDRDQQERLELDIHWRKQFNLPLNGPKGFEETVYYTDYGNARIISLNSQEIVLNDSSRTRQQEWLEKVLQENTQDWTIITFHHPIYSSSSGRDNKEFREAFQPLFEAYGVDLVLQGHDHTYGRGHNLSTGVSGKSGKGKGPVYVVSVSGPKMYELTTDKWMDRAASETQLYQFITIKDNKLTYRTHTATGKLYDAFYLVKDHEGNNSFTDEAATAIEQRTDLPPRKLREKTPEELQEYEKVYPKKQ</sequence>
<evidence type="ECO:0000313" key="6">
    <source>
        <dbReference type="EMBL" id="QDH81208.1"/>
    </source>
</evidence>
<accession>A0A514CN27</accession>
<keyword evidence="7" id="KW-1185">Reference proteome</keyword>
<evidence type="ECO:0000313" key="7">
    <source>
        <dbReference type="Proteomes" id="UP000316614"/>
    </source>
</evidence>
<dbReference type="InterPro" id="IPR004843">
    <property type="entry name" value="Calcineurin-like_PHP"/>
</dbReference>
<evidence type="ECO:0000259" key="4">
    <source>
        <dbReference type="Pfam" id="PF00149"/>
    </source>
</evidence>
<dbReference type="InterPro" id="IPR008963">
    <property type="entry name" value="Purple_acid_Pase-like_N"/>
</dbReference>
<keyword evidence="1 3" id="KW-0732">Signal</keyword>
<dbReference type="InterPro" id="IPR029052">
    <property type="entry name" value="Metallo-depent_PP-like"/>
</dbReference>
<dbReference type="GO" id="GO:0003993">
    <property type="term" value="F:acid phosphatase activity"/>
    <property type="evidence" value="ECO:0007669"/>
    <property type="project" value="InterPro"/>
</dbReference>
<dbReference type="EMBL" id="CP041253">
    <property type="protein sequence ID" value="QDH81208.1"/>
    <property type="molecule type" value="Genomic_DNA"/>
</dbReference>
<feature type="domain" description="Purple acid phosphatase N-terminal" evidence="5">
    <location>
        <begin position="32"/>
        <end position="128"/>
    </location>
</feature>
<dbReference type="Gene3D" id="3.60.21.10">
    <property type="match status" value="1"/>
</dbReference>
<gene>
    <name evidence="6" type="ORF">FKX85_20105</name>
</gene>
<dbReference type="PANTHER" id="PTHR45867">
    <property type="entry name" value="PURPLE ACID PHOSPHATASE"/>
    <property type="match status" value="1"/>
</dbReference>
<dbReference type="KEGG" id="echi:FKX85_20105"/>
<dbReference type="Pfam" id="PF00149">
    <property type="entry name" value="Metallophos"/>
    <property type="match status" value="1"/>
</dbReference>
<dbReference type="SUPFAM" id="SSF49363">
    <property type="entry name" value="Purple acid phosphatase, N-terminal domain"/>
    <property type="match status" value="1"/>
</dbReference>
<feature type="region of interest" description="Disordered" evidence="2">
    <location>
        <begin position="424"/>
        <end position="455"/>
    </location>
</feature>
<dbReference type="PANTHER" id="PTHR45867:SF3">
    <property type="entry name" value="ACID PHOSPHATASE TYPE 7"/>
    <property type="match status" value="1"/>
</dbReference>
<protein>
    <submittedName>
        <fullName evidence="6">Metallophosphoesterase family protein</fullName>
    </submittedName>
</protein>
<dbReference type="Pfam" id="PF16656">
    <property type="entry name" value="Pur_ac_phosph_N"/>
    <property type="match status" value="1"/>
</dbReference>
<dbReference type="Gene3D" id="2.60.40.380">
    <property type="entry name" value="Purple acid phosphatase-like, N-terminal"/>
    <property type="match status" value="1"/>
</dbReference>
<name>A0A514CN27_9BACT</name>
<dbReference type="Proteomes" id="UP000316614">
    <property type="component" value="Chromosome"/>
</dbReference>
<evidence type="ECO:0000259" key="5">
    <source>
        <dbReference type="Pfam" id="PF16656"/>
    </source>
</evidence>
<evidence type="ECO:0000256" key="2">
    <source>
        <dbReference type="SAM" id="MobiDB-lite"/>
    </source>
</evidence>
<dbReference type="GO" id="GO:0046872">
    <property type="term" value="F:metal ion binding"/>
    <property type="evidence" value="ECO:0007669"/>
    <property type="project" value="InterPro"/>
</dbReference>
<feature type="chain" id="PRO_5022066434" evidence="3">
    <location>
        <begin position="24"/>
        <end position="455"/>
    </location>
</feature>
<dbReference type="SUPFAM" id="SSF56300">
    <property type="entry name" value="Metallo-dependent phosphatases"/>
    <property type="match status" value="1"/>
</dbReference>
<dbReference type="OrthoDB" id="9809781at2"/>